<dbReference type="InterPro" id="IPR005790">
    <property type="entry name" value="DNA_polIII_delta"/>
</dbReference>
<dbReference type="GO" id="GO:0006261">
    <property type="term" value="P:DNA-templated DNA replication"/>
    <property type="evidence" value="ECO:0007669"/>
    <property type="project" value="TreeGrafter"/>
</dbReference>
<keyword evidence="5" id="KW-0235">DNA replication</keyword>
<dbReference type="SUPFAM" id="SSF48019">
    <property type="entry name" value="post-AAA+ oligomerization domain-like"/>
    <property type="match status" value="1"/>
</dbReference>
<dbReference type="InterPro" id="IPR010372">
    <property type="entry name" value="DNA_pol3_delta_N"/>
</dbReference>
<comment type="catalytic activity">
    <reaction evidence="8">
        <text>DNA(n) + a 2'-deoxyribonucleoside 5'-triphosphate = DNA(n+1) + diphosphate</text>
        <dbReference type="Rhea" id="RHEA:22508"/>
        <dbReference type="Rhea" id="RHEA-COMP:17339"/>
        <dbReference type="Rhea" id="RHEA-COMP:17340"/>
        <dbReference type="ChEBI" id="CHEBI:33019"/>
        <dbReference type="ChEBI" id="CHEBI:61560"/>
        <dbReference type="ChEBI" id="CHEBI:173112"/>
        <dbReference type="EC" id="2.7.7.7"/>
    </reaction>
</comment>
<evidence type="ECO:0000313" key="12">
    <source>
        <dbReference type="EMBL" id="TBU90877.1"/>
    </source>
</evidence>
<dbReference type="Gene3D" id="1.10.8.60">
    <property type="match status" value="1"/>
</dbReference>
<dbReference type="GO" id="GO:0003887">
    <property type="term" value="F:DNA-directed DNA polymerase activity"/>
    <property type="evidence" value="ECO:0007669"/>
    <property type="project" value="UniProtKB-UniRule"/>
</dbReference>
<dbReference type="PANTHER" id="PTHR34388:SF1">
    <property type="entry name" value="DNA POLYMERASE III SUBUNIT DELTA"/>
    <property type="match status" value="1"/>
</dbReference>
<dbReference type="FunFam" id="1.10.8.60:FF:000085">
    <property type="entry name" value="DNA polymerase III subunit delta"/>
    <property type="match status" value="1"/>
</dbReference>
<evidence type="ECO:0000256" key="6">
    <source>
        <dbReference type="ARBA" id="ARBA00022932"/>
    </source>
</evidence>
<evidence type="ECO:0000256" key="2">
    <source>
        <dbReference type="ARBA" id="ARBA00017703"/>
    </source>
</evidence>
<dbReference type="RefSeq" id="WP_131176808.1">
    <property type="nucleotide sequence ID" value="NZ_QJUL01000020.1"/>
</dbReference>
<comment type="caution">
    <text evidence="12">The sequence shown here is derived from an EMBL/GenBank/DDBJ whole genome shotgun (WGS) entry which is preliminary data.</text>
</comment>
<evidence type="ECO:0000256" key="5">
    <source>
        <dbReference type="ARBA" id="ARBA00022705"/>
    </source>
</evidence>
<dbReference type="Proteomes" id="UP000291334">
    <property type="component" value="Unassembled WGS sequence"/>
</dbReference>
<protein>
    <recommendedName>
        <fullName evidence="2 9">DNA polymerase III subunit delta</fullName>
        <ecNumber evidence="1 9">2.7.7.7</ecNumber>
    </recommendedName>
</protein>
<dbReference type="FunFam" id="3.40.50.300:FF:001131">
    <property type="entry name" value="DNA polymerase III subunit delta"/>
    <property type="match status" value="1"/>
</dbReference>
<keyword evidence="4" id="KW-0548">Nucleotidyltransferase</keyword>
<dbReference type="Pfam" id="PF14840">
    <property type="entry name" value="DNA_pol3_delt_C"/>
    <property type="match status" value="1"/>
</dbReference>
<dbReference type="Proteomes" id="UP000293172">
    <property type="component" value="Unassembled WGS sequence"/>
</dbReference>
<evidence type="ECO:0000259" key="11">
    <source>
        <dbReference type="Pfam" id="PF14840"/>
    </source>
</evidence>
<dbReference type="NCBIfam" id="TIGR01128">
    <property type="entry name" value="holA"/>
    <property type="match status" value="1"/>
</dbReference>
<dbReference type="GO" id="GO:0003677">
    <property type="term" value="F:DNA binding"/>
    <property type="evidence" value="ECO:0007669"/>
    <property type="project" value="InterPro"/>
</dbReference>
<keyword evidence="6" id="KW-0239">DNA-directed DNA polymerase</keyword>
<dbReference type="Gene3D" id="3.40.50.300">
    <property type="entry name" value="P-loop containing nucleotide triphosphate hydrolases"/>
    <property type="match status" value="1"/>
</dbReference>
<dbReference type="InterPro" id="IPR032780">
    <property type="entry name" value="DNA_pol3_delt_C"/>
</dbReference>
<gene>
    <name evidence="13" type="ORF">DNK34_03285</name>
    <name evidence="12" type="ORF">DNK44_14555</name>
</gene>
<evidence type="ECO:0000256" key="1">
    <source>
        <dbReference type="ARBA" id="ARBA00012417"/>
    </source>
</evidence>
<sequence>MKLAPAQLGKHLQGPLAPVYVVCGDEPLLCQEAADAIRGASRAQGFSEREVFHAEANFDWGLLYEAGASLSLFAEKRVIELRIGNGKPGDKGAAAIIEYLGRPPEDTLLLISLPKLDGSTQKSKWAKALIDGPHCQFVQIWPVDANQLPQWIRQRLSQAGMNATQEAVELIAARVEGNLLAAAQEIEKLKLLADGAQIDAGTVQAAVADSARYDVFGLIEAILSGDAGHALRMLQGLRGEGQEALFIVAMLARELRQLANISHQYSQGIPLEKAFASARPPVWDKRRPLVSKALQRHSATRWKQLLIDAQRIDAQVKGQAPGDPWNSLARLALMMAGQRLPLGE</sequence>
<dbReference type="Pfam" id="PF06144">
    <property type="entry name" value="DNA_pol3_delta"/>
    <property type="match status" value="1"/>
</dbReference>
<dbReference type="EMBL" id="QJUM01000003">
    <property type="protein sequence ID" value="TBV08966.1"/>
    <property type="molecule type" value="Genomic_DNA"/>
</dbReference>
<reference evidence="14 15" key="1">
    <citation type="submission" date="2018-06" db="EMBL/GenBank/DDBJ databases">
        <title>Three novel Pseudomonas species isolated from symptomatic oak.</title>
        <authorList>
            <person name="Bueno-Gonzalez V."/>
            <person name="Brady C."/>
        </authorList>
    </citation>
    <scope>NUCLEOTIDE SEQUENCE [LARGE SCALE GENOMIC DNA]</scope>
    <source>
        <strain evidence="13 14">P26B</strain>
        <strain evidence="12 15">P6B</strain>
    </source>
</reference>
<keyword evidence="3" id="KW-0808">Transferase</keyword>
<dbReference type="InterPro" id="IPR027417">
    <property type="entry name" value="P-loop_NTPase"/>
</dbReference>
<evidence type="ECO:0000259" key="10">
    <source>
        <dbReference type="Pfam" id="PF06144"/>
    </source>
</evidence>
<evidence type="ECO:0000256" key="3">
    <source>
        <dbReference type="ARBA" id="ARBA00022679"/>
    </source>
</evidence>
<dbReference type="GO" id="GO:0009360">
    <property type="term" value="C:DNA polymerase III complex"/>
    <property type="evidence" value="ECO:0007669"/>
    <property type="project" value="UniProtKB-UniRule"/>
</dbReference>
<evidence type="ECO:0000256" key="8">
    <source>
        <dbReference type="ARBA" id="ARBA00049244"/>
    </source>
</evidence>
<dbReference type="SUPFAM" id="SSF52540">
    <property type="entry name" value="P-loop containing nucleoside triphosphate hydrolases"/>
    <property type="match status" value="1"/>
</dbReference>
<evidence type="ECO:0000313" key="14">
    <source>
        <dbReference type="Proteomes" id="UP000291334"/>
    </source>
</evidence>
<dbReference type="AlphaFoldDB" id="A0A4Q9QYT8"/>
<dbReference type="PANTHER" id="PTHR34388">
    <property type="entry name" value="DNA POLYMERASE III SUBUNIT DELTA"/>
    <property type="match status" value="1"/>
</dbReference>
<proteinExistence type="inferred from homology"/>
<dbReference type="OrthoDB" id="9770982at2"/>
<keyword evidence="14" id="KW-1185">Reference proteome</keyword>
<evidence type="ECO:0000256" key="7">
    <source>
        <dbReference type="ARBA" id="ARBA00034754"/>
    </source>
</evidence>
<dbReference type="Gene3D" id="1.20.272.10">
    <property type="match status" value="1"/>
</dbReference>
<evidence type="ECO:0000313" key="15">
    <source>
        <dbReference type="Proteomes" id="UP000293172"/>
    </source>
</evidence>
<dbReference type="InterPro" id="IPR008921">
    <property type="entry name" value="DNA_pol3_clamp-load_cplx_C"/>
</dbReference>
<name>A0A4Q9QYT8_9GAMM</name>
<comment type="similarity">
    <text evidence="7">Belongs to the DNA polymerase HolA subunit family.</text>
</comment>
<evidence type="ECO:0000256" key="4">
    <source>
        <dbReference type="ARBA" id="ARBA00022695"/>
    </source>
</evidence>
<evidence type="ECO:0000256" key="9">
    <source>
        <dbReference type="NCBIfam" id="TIGR01128"/>
    </source>
</evidence>
<dbReference type="EMBL" id="QJUL01000020">
    <property type="protein sequence ID" value="TBU90877.1"/>
    <property type="molecule type" value="Genomic_DNA"/>
</dbReference>
<organism evidence="12 15">
    <name type="scientific">Phytopseudomonas dryadis</name>
    <dbReference type="NCBI Taxonomy" id="2487520"/>
    <lineage>
        <taxon>Bacteria</taxon>
        <taxon>Pseudomonadati</taxon>
        <taxon>Pseudomonadota</taxon>
        <taxon>Gammaproteobacteria</taxon>
        <taxon>Pseudomonadales</taxon>
        <taxon>Pseudomonadaceae</taxon>
        <taxon>Phytopseudomonas</taxon>
    </lineage>
</organism>
<dbReference type="CDD" id="cd18138">
    <property type="entry name" value="HLD_clamp_pol_III_delta"/>
    <property type="match status" value="1"/>
</dbReference>
<evidence type="ECO:0000313" key="13">
    <source>
        <dbReference type="EMBL" id="TBV08966.1"/>
    </source>
</evidence>
<accession>A0A4Q9QYT8</accession>
<feature type="domain" description="DNA polymerase III subunit delta C-terminal" evidence="11">
    <location>
        <begin position="216"/>
        <end position="341"/>
    </location>
</feature>
<feature type="domain" description="DNA polymerase III delta N-terminal" evidence="10">
    <location>
        <begin position="20"/>
        <end position="128"/>
    </location>
</feature>
<dbReference type="EC" id="2.7.7.7" evidence="1 9"/>